<comment type="caution">
    <text evidence="1">The sequence shown here is derived from an EMBL/GenBank/DDBJ whole genome shotgun (WGS) entry which is preliminary data.</text>
</comment>
<gene>
    <name evidence="1" type="ORF">SPARVUS_LOCUS14444122</name>
</gene>
<evidence type="ECO:0000313" key="2">
    <source>
        <dbReference type="Proteomes" id="UP001162483"/>
    </source>
</evidence>
<organism evidence="1 2">
    <name type="scientific">Staurois parvus</name>
    <dbReference type="NCBI Taxonomy" id="386267"/>
    <lineage>
        <taxon>Eukaryota</taxon>
        <taxon>Metazoa</taxon>
        <taxon>Chordata</taxon>
        <taxon>Craniata</taxon>
        <taxon>Vertebrata</taxon>
        <taxon>Euteleostomi</taxon>
        <taxon>Amphibia</taxon>
        <taxon>Batrachia</taxon>
        <taxon>Anura</taxon>
        <taxon>Neobatrachia</taxon>
        <taxon>Ranoidea</taxon>
        <taxon>Ranidae</taxon>
        <taxon>Staurois</taxon>
    </lineage>
</organism>
<name>A0ABN9GPU5_9NEOB</name>
<evidence type="ECO:0000313" key="1">
    <source>
        <dbReference type="EMBL" id="CAI9610671.1"/>
    </source>
</evidence>
<sequence>DFAFPGRELYVQYSSLPISSCTLLCMALHSRAMHCSVLTVNHTNTALSKTAHS</sequence>
<reference evidence="1" key="1">
    <citation type="submission" date="2023-05" db="EMBL/GenBank/DDBJ databases">
        <authorList>
            <person name="Stuckert A."/>
        </authorList>
    </citation>
    <scope>NUCLEOTIDE SEQUENCE</scope>
</reference>
<dbReference type="Proteomes" id="UP001162483">
    <property type="component" value="Unassembled WGS sequence"/>
</dbReference>
<accession>A0ABN9GPU5</accession>
<feature type="non-terminal residue" evidence="1">
    <location>
        <position position="1"/>
    </location>
</feature>
<protein>
    <submittedName>
        <fullName evidence="1">Uncharacterized protein</fullName>
    </submittedName>
</protein>
<dbReference type="EMBL" id="CATNWA010019006">
    <property type="protein sequence ID" value="CAI9610671.1"/>
    <property type="molecule type" value="Genomic_DNA"/>
</dbReference>
<proteinExistence type="predicted"/>
<keyword evidence="2" id="KW-1185">Reference proteome</keyword>